<sequence length="335" mass="38642">MSIKILKEDLKNNSLKNIYVFYGEEEYLKKYYIDKIEETILDDNFKSLNKIVLDGKVEDEKIIEACETMPFFSERKLVVVKNSDRFNSKGSAKSKKNEEEFIKYVENIPKYICLVFYEDTIDKRLKIVKGIKNNGLLVEFQYLKQPELVKWVIKTFKSYKKIIDVNAASYLVSISEPGMTEILNEIEKLVSFLGEREKVEIDDINKVCTKSVKSRVFDLVDAVAEKRISVALKLLNDMIILKEPLPKILLLIARQLRLILQMKVLCNEGLGKNEACAKLNITPYVGSKVYNQAKNFSVEKIKDVIKEAMELDLAIKTGRINDRIAAEILIYKLAE</sequence>
<dbReference type="InterPro" id="IPR048466">
    <property type="entry name" value="DNA_pol3_delta-like_C"/>
</dbReference>
<dbReference type="Gene3D" id="1.10.8.60">
    <property type="match status" value="1"/>
</dbReference>
<protein>
    <recommendedName>
        <fullName evidence="2">DNA polymerase III subunit delta</fullName>
        <ecNumber evidence="1">2.7.7.7</ecNumber>
    </recommendedName>
</protein>
<evidence type="ECO:0000259" key="10">
    <source>
        <dbReference type="Pfam" id="PF21694"/>
    </source>
</evidence>
<dbReference type="OrthoDB" id="9775929at2"/>
<dbReference type="Pfam" id="PF21694">
    <property type="entry name" value="DNA_pol3_delta_C"/>
    <property type="match status" value="1"/>
</dbReference>
<keyword evidence="6" id="KW-0239">DNA-directed DNA polymerase</keyword>
<gene>
    <name evidence="12" type="ORF">B9R14_11470</name>
    <name evidence="11" type="ORF">HVS_07310</name>
</gene>
<evidence type="ECO:0000259" key="9">
    <source>
        <dbReference type="Pfam" id="PF06144"/>
    </source>
</evidence>
<dbReference type="Proteomes" id="UP000233534">
    <property type="component" value="Chromosome"/>
</dbReference>
<dbReference type="EMBL" id="CP025197">
    <property type="protein sequence ID" value="AUG57379.1"/>
    <property type="molecule type" value="Genomic_DNA"/>
</dbReference>
<dbReference type="GO" id="GO:0003677">
    <property type="term" value="F:DNA binding"/>
    <property type="evidence" value="ECO:0007669"/>
    <property type="project" value="InterPro"/>
</dbReference>
<evidence type="ECO:0000256" key="7">
    <source>
        <dbReference type="ARBA" id="ARBA00034754"/>
    </source>
</evidence>
<evidence type="ECO:0000313" key="11">
    <source>
        <dbReference type="EMBL" id="AUG57379.1"/>
    </source>
</evidence>
<feature type="domain" description="DNA polymerase III delta subunit-like C-terminal" evidence="10">
    <location>
        <begin position="214"/>
        <end position="333"/>
    </location>
</feature>
<evidence type="ECO:0000256" key="8">
    <source>
        <dbReference type="ARBA" id="ARBA00049244"/>
    </source>
</evidence>
<evidence type="ECO:0000256" key="6">
    <source>
        <dbReference type="ARBA" id="ARBA00022932"/>
    </source>
</evidence>
<dbReference type="GO" id="GO:0009360">
    <property type="term" value="C:DNA polymerase III complex"/>
    <property type="evidence" value="ECO:0007669"/>
    <property type="project" value="InterPro"/>
</dbReference>
<dbReference type="InterPro" id="IPR008921">
    <property type="entry name" value="DNA_pol3_clamp-load_cplx_C"/>
</dbReference>
<dbReference type="PANTHER" id="PTHR34388">
    <property type="entry name" value="DNA POLYMERASE III SUBUNIT DELTA"/>
    <property type="match status" value="1"/>
</dbReference>
<dbReference type="KEGG" id="hsc:HVS_07310"/>
<keyword evidence="3" id="KW-0808">Transferase</keyword>
<keyword evidence="13" id="KW-1185">Reference proteome</keyword>
<evidence type="ECO:0000256" key="3">
    <source>
        <dbReference type="ARBA" id="ARBA00022679"/>
    </source>
</evidence>
<evidence type="ECO:0000313" key="12">
    <source>
        <dbReference type="EMBL" id="PQQ67306.1"/>
    </source>
</evidence>
<evidence type="ECO:0000313" key="14">
    <source>
        <dbReference type="Proteomes" id="UP000239720"/>
    </source>
</evidence>
<dbReference type="PANTHER" id="PTHR34388:SF1">
    <property type="entry name" value="DNA POLYMERASE III SUBUNIT DELTA"/>
    <property type="match status" value="1"/>
</dbReference>
<dbReference type="Gene3D" id="3.40.50.300">
    <property type="entry name" value="P-loop containing nucleotide triphosphate hydrolases"/>
    <property type="match status" value="1"/>
</dbReference>
<comment type="catalytic activity">
    <reaction evidence="8">
        <text>DNA(n) + a 2'-deoxyribonucleoside 5'-triphosphate = DNA(n+1) + diphosphate</text>
        <dbReference type="Rhea" id="RHEA:22508"/>
        <dbReference type="Rhea" id="RHEA-COMP:17339"/>
        <dbReference type="Rhea" id="RHEA-COMP:17340"/>
        <dbReference type="ChEBI" id="CHEBI:33019"/>
        <dbReference type="ChEBI" id="CHEBI:61560"/>
        <dbReference type="ChEBI" id="CHEBI:173112"/>
        <dbReference type="EC" id="2.7.7.7"/>
    </reaction>
</comment>
<reference evidence="12 14" key="2">
    <citation type="journal article" date="2018" name="Syst. Appl. Microbiol.">
        <title>Characterization and high-quality draft genome sequence of Herbivorax saccincola A7, an anaerobic, alkaliphilic, thermophilic, cellulolytic, and xylanolytic bacterium.</title>
        <authorList>
            <person name="Aikawa S."/>
            <person name="Baramee S."/>
            <person name="Sermsathanaswadi J."/>
            <person name="Thianheng P."/>
            <person name="Tachaapaikoon C."/>
            <person name="Shikata A."/>
            <person name="Waeonukul R."/>
            <person name="Pason P."/>
            <person name="Ratanakhanokchai K."/>
            <person name="Kosugi A."/>
        </authorList>
    </citation>
    <scope>NUCLEOTIDE SEQUENCE [LARGE SCALE GENOMIC DNA]</scope>
    <source>
        <strain evidence="12 14">A7</strain>
    </source>
</reference>
<accession>A0A2K9E1W8</accession>
<dbReference type="AlphaFoldDB" id="A0A2K9E1W8"/>
<keyword evidence="4" id="KW-0548">Nucleotidyltransferase</keyword>
<dbReference type="GO" id="GO:0006261">
    <property type="term" value="P:DNA-templated DNA replication"/>
    <property type="evidence" value="ECO:0007669"/>
    <property type="project" value="TreeGrafter"/>
</dbReference>
<comment type="similarity">
    <text evidence="7">Belongs to the DNA polymerase HolA subunit family.</text>
</comment>
<name>A0A2K9E1W8_9FIRM</name>
<evidence type="ECO:0000256" key="2">
    <source>
        <dbReference type="ARBA" id="ARBA00017703"/>
    </source>
</evidence>
<dbReference type="Pfam" id="PF06144">
    <property type="entry name" value="DNA_pol3_delta"/>
    <property type="match status" value="1"/>
</dbReference>
<evidence type="ECO:0000256" key="5">
    <source>
        <dbReference type="ARBA" id="ARBA00022705"/>
    </source>
</evidence>
<dbReference type="EMBL" id="NEMB01000003">
    <property type="protein sequence ID" value="PQQ67306.1"/>
    <property type="molecule type" value="Genomic_DNA"/>
</dbReference>
<dbReference type="SUPFAM" id="SSF48019">
    <property type="entry name" value="post-AAA+ oligomerization domain-like"/>
    <property type="match status" value="1"/>
</dbReference>
<dbReference type="Gene3D" id="1.20.272.10">
    <property type="match status" value="1"/>
</dbReference>
<keyword evidence="5" id="KW-0235">DNA replication</keyword>
<dbReference type="RefSeq" id="WP_101300676.1">
    <property type="nucleotide sequence ID" value="NZ_CP025197.1"/>
</dbReference>
<proteinExistence type="inferred from homology"/>
<organism evidence="11 13">
    <name type="scientific">Acetivibrio saccincola</name>
    <dbReference type="NCBI Taxonomy" id="1677857"/>
    <lineage>
        <taxon>Bacteria</taxon>
        <taxon>Bacillati</taxon>
        <taxon>Bacillota</taxon>
        <taxon>Clostridia</taxon>
        <taxon>Eubacteriales</taxon>
        <taxon>Oscillospiraceae</taxon>
        <taxon>Acetivibrio</taxon>
    </lineage>
</organism>
<dbReference type="Proteomes" id="UP000239720">
    <property type="component" value="Unassembled WGS sequence"/>
</dbReference>
<dbReference type="InterPro" id="IPR005790">
    <property type="entry name" value="DNA_polIII_delta"/>
</dbReference>
<dbReference type="EC" id="2.7.7.7" evidence="1"/>
<reference evidence="11 13" key="1">
    <citation type="submission" date="2017-12" db="EMBL/GenBank/DDBJ databases">
        <title>Complete genome sequence of Herbivorax saccincola GGR1, a novel Cellulosome-producing hydrolytic bacterium in a thermophilic biogas plant, established by Illumina and Nanopore MinION sequencing.</title>
        <authorList>
            <person name="Pechtl A."/>
            <person name="Ruckert C."/>
            <person name="Koeck D.E."/>
            <person name="Maus I."/>
            <person name="Winkler A."/>
            <person name="Kalinowski J."/>
            <person name="Puhler A."/>
            <person name="Schwarz W.W."/>
            <person name="Zverlov V.V."/>
            <person name="Schluter A."/>
            <person name="Liebl W."/>
        </authorList>
    </citation>
    <scope>NUCLEOTIDE SEQUENCE [LARGE SCALE GENOMIC DNA]</scope>
    <source>
        <strain evidence="11">GGR1</strain>
        <strain evidence="13">SR1</strain>
    </source>
</reference>
<dbReference type="InterPro" id="IPR010372">
    <property type="entry name" value="DNA_pol3_delta_N"/>
</dbReference>
<evidence type="ECO:0000256" key="1">
    <source>
        <dbReference type="ARBA" id="ARBA00012417"/>
    </source>
</evidence>
<dbReference type="GO" id="GO:0003887">
    <property type="term" value="F:DNA-directed DNA polymerase activity"/>
    <property type="evidence" value="ECO:0007669"/>
    <property type="project" value="UniProtKB-KW"/>
</dbReference>
<dbReference type="SUPFAM" id="SSF52540">
    <property type="entry name" value="P-loop containing nucleoside triphosphate hydrolases"/>
    <property type="match status" value="1"/>
</dbReference>
<evidence type="ECO:0000256" key="4">
    <source>
        <dbReference type="ARBA" id="ARBA00022695"/>
    </source>
</evidence>
<dbReference type="InterPro" id="IPR027417">
    <property type="entry name" value="P-loop_NTPase"/>
</dbReference>
<dbReference type="NCBIfam" id="TIGR01128">
    <property type="entry name" value="holA"/>
    <property type="match status" value="1"/>
</dbReference>
<evidence type="ECO:0000313" key="13">
    <source>
        <dbReference type="Proteomes" id="UP000233534"/>
    </source>
</evidence>
<feature type="domain" description="DNA polymerase III delta N-terminal" evidence="9">
    <location>
        <begin position="19"/>
        <end position="141"/>
    </location>
</feature>